<feature type="compositionally biased region" description="Basic residues" evidence="1">
    <location>
        <begin position="42"/>
        <end position="51"/>
    </location>
</feature>
<proteinExistence type="predicted"/>
<dbReference type="Ensembl" id="ENSSHBT00005007116.1">
    <property type="protein sequence ID" value="ENSSHBP00005005890.1"/>
    <property type="gene ID" value="ENSSHBG00005005119.1"/>
</dbReference>
<reference evidence="2 3" key="1">
    <citation type="submission" date="2019-11" db="EMBL/GenBank/DDBJ databases">
        <title>Strigops habroptila (kakapo) genome, bStrHab1, primary haplotype, v2.</title>
        <authorList>
            <person name="Jarvis E.D."/>
            <person name="Howard J."/>
            <person name="Rhie A."/>
            <person name="Phillippy A."/>
            <person name="Korlach J."/>
            <person name="Digby A."/>
            <person name="Iorns D."/>
            <person name="Eason D."/>
            <person name="Robertson B."/>
            <person name="Raemaekers T."/>
            <person name="Howe K."/>
            <person name="Lewin H."/>
            <person name="Damas J."/>
            <person name="Hastie A."/>
            <person name="Tracey A."/>
            <person name="Chow W."/>
            <person name="Fedrigo O."/>
        </authorList>
    </citation>
    <scope>NUCLEOTIDE SEQUENCE [LARGE SCALE GENOMIC DNA]</scope>
</reference>
<dbReference type="GeneTree" id="ENSGT01150000289812"/>
<dbReference type="InParanoid" id="A0A672TV28"/>
<feature type="region of interest" description="Disordered" evidence="1">
    <location>
        <begin position="78"/>
        <end position="113"/>
    </location>
</feature>
<evidence type="ECO:0000313" key="3">
    <source>
        <dbReference type="Proteomes" id="UP000472266"/>
    </source>
</evidence>
<evidence type="ECO:0000256" key="1">
    <source>
        <dbReference type="SAM" id="MobiDB-lite"/>
    </source>
</evidence>
<evidence type="ECO:0000313" key="2">
    <source>
        <dbReference type="Ensembl" id="ENSSHBP00005005890.1"/>
    </source>
</evidence>
<reference evidence="2" key="3">
    <citation type="submission" date="2025-09" db="UniProtKB">
        <authorList>
            <consortium name="Ensembl"/>
        </authorList>
    </citation>
    <scope>IDENTIFICATION</scope>
</reference>
<accession>A0A672TV28</accession>
<feature type="region of interest" description="Disordered" evidence="1">
    <location>
        <begin position="26"/>
        <end position="55"/>
    </location>
</feature>
<name>A0A672TV28_STRHB</name>
<keyword evidence="3" id="KW-1185">Reference proteome</keyword>
<reference evidence="2" key="2">
    <citation type="submission" date="2025-08" db="UniProtKB">
        <authorList>
            <consortium name="Ensembl"/>
        </authorList>
    </citation>
    <scope>IDENTIFICATION</scope>
</reference>
<organism evidence="2 3">
    <name type="scientific">Strigops habroptila</name>
    <name type="common">Kakapo</name>
    <dbReference type="NCBI Taxonomy" id="2489341"/>
    <lineage>
        <taxon>Eukaryota</taxon>
        <taxon>Metazoa</taxon>
        <taxon>Chordata</taxon>
        <taxon>Craniata</taxon>
        <taxon>Vertebrata</taxon>
        <taxon>Euteleostomi</taxon>
        <taxon>Archelosauria</taxon>
        <taxon>Archosauria</taxon>
        <taxon>Dinosauria</taxon>
        <taxon>Saurischia</taxon>
        <taxon>Theropoda</taxon>
        <taxon>Coelurosauria</taxon>
        <taxon>Aves</taxon>
        <taxon>Neognathae</taxon>
        <taxon>Neoaves</taxon>
        <taxon>Telluraves</taxon>
        <taxon>Australaves</taxon>
        <taxon>Psittaciformes</taxon>
        <taxon>Psittacidae</taxon>
        <taxon>Strigops</taxon>
    </lineage>
</organism>
<dbReference type="AlphaFoldDB" id="A0A672TV28"/>
<protein>
    <submittedName>
        <fullName evidence="2">Uncharacterized protein</fullName>
    </submittedName>
</protein>
<dbReference type="Proteomes" id="UP000472266">
    <property type="component" value="Chromosome 5"/>
</dbReference>
<sequence>PASLCVAQATLQWLFTAHCSPELLGSSDPAGSASRVAGTTGARHHARRCSHARVGSDPPYAAHASVLIDHDTWLLRSPRKRKPGSALSRAVLFPGAVPRRDPATDPRASASRH</sequence>